<keyword evidence="2" id="KW-0808">Transferase</keyword>
<keyword evidence="3" id="KW-1185">Reference proteome</keyword>
<dbReference type="AlphaFoldDB" id="A0A518DLZ3"/>
<dbReference type="Proteomes" id="UP000317648">
    <property type="component" value="Chromosome"/>
</dbReference>
<dbReference type="RefSeq" id="WP_145049145.1">
    <property type="nucleotide sequence ID" value="NZ_CP036433.1"/>
</dbReference>
<dbReference type="Pfam" id="PF01553">
    <property type="entry name" value="Acyltransferase"/>
    <property type="match status" value="1"/>
</dbReference>
<dbReference type="SMART" id="SM00563">
    <property type="entry name" value="PlsC"/>
    <property type="match status" value="1"/>
</dbReference>
<dbReference type="OrthoDB" id="9806008at2"/>
<keyword evidence="2" id="KW-0012">Acyltransferase</keyword>
<evidence type="ECO:0000259" key="1">
    <source>
        <dbReference type="SMART" id="SM00563"/>
    </source>
</evidence>
<dbReference type="KEGG" id="lcre:Pla8534_06150"/>
<evidence type="ECO:0000313" key="2">
    <source>
        <dbReference type="EMBL" id="QDU92842.1"/>
    </source>
</evidence>
<dbReference type="SUPFAM" id="SSF69593">
    <property type="entry name" value="Glycerol-3-phosphate (1)-acyltransferase"/>
    <property type="match status" value="1"/>
</dbReference>
<accession>A0A518DLZ3</accession>
<proteinExistence type="predicted"/>
<dbReference type="GO" id="GO:0016746">
    <property type="term" value="F:acyltransferase activity"/>
    <property type="evidence" value="ECO:0007669"/>
    <property type="project" value="UniProtKB-KW"/>
</dbReference>
<gene>
    <name evidence="2" type="ORF">Pla8534_06150</name>
</gene>
<sequence>MQKIVFEKPYKFIPPHRGDWWPAFIRDSGILYRYLKKHEGVTGYDVRHTDRLRASLDAGHGIILAPNHSRASDPLVIGRLTGEAKCLVWAMASWHLFNQSWAMSWAIRKLGAFSLYREGDDRVSVSTAINMVVEAKRPLVLFPEGATTRTNDQLHTLLPGVAAIARLAAKKRARTGGKVVIHPVGIKYLFGGDLKATVAPVLAEIEQRLSWQPQVHLPLLERIRKLGSALLTLKEVEYFGAARSGSLWERQKGLIERLLDPMEEEYFGEIKQGGVVARIKDLRIRLMPEMIDGSLTEEQRQRRWLQLADLYLSQQVSCYPLDYIKQPTTVDRILETVERFEEDLTDVARIHGHMTCVIDVGEPIEVPVGRDRNAEVDPIMVELETALTAQLAALAKESPLYEE</sequence>
<evidence type="ECO:0000313" key="3">
    <source>
        <dbReference type="Proteomes" id="UP000317648"/>
    </source>
</evidence>
<dbReference type="EMBL" id="CP036433">
    <property type="protein sequence ID" value="QDU92842.1"/>
    <property type="molecule type" value="Genomic_DNA"/>
</dbReference>
<name>A0A518DLZ3_9BACT</name>
<organism evidence="2 3">
    <name type="scientific">Lignipirellula cremea</name>
    <dbReference type="NCBI Taxonomy" id="2528010"/>
    <lineage>
        <taxon>Bacteria</taxon>
        <taxon>Pseudomonadati</taxon>
        <taxon>Planctomycetota</taxon>
        <taxon>Planctomycetia</taxon>
        <taxon>Pirellulales</taxon>
        <taxon>Pirellulaceae</taxon>
        <taxon>Lignipirellula</taxon>
    </lineage>
</organism>
<dbReference type="InterPro" id="IPR002123">
    <property type="entry name" value="Plipid/glycerol_acylTrfase"/>
</dbReference>
<feature type="domain" description="Phospholipid/glycerol acyltransferase" evidence="1">
    <location>
        <begin position="62"/>
        <end position="189"/>
    </location>
</feature>
<protein>
    <submittedName>
        <fullName evidence="2">Acyltransferase</fullName>
    </submittedName>
</protein>
<reference evidence="2 3" key="1">
    <citation type="submission" date="2019-02" db="EMBL/GenBank/DDBJ databases">
        <title>Deep-cultivation of Planctomycetes and their phenomic and genomic characterization uncovers novel biology.</title>
        <authorList>
            <person name="Wiegand S."/>
            <person name="Jogler M."/>
            <person name="Boedeker C."/>
            <person name="Pinto D."/>
            <person name="Vollmers J."/>
            <person name="Rivas-Marin E."/>
            <person name="Kohn T."/>
            <person name="Peeters S.H."/>
            <person name="Heuer A."/>
            <person name="Rast P."/>
            <person name="Oberbeckmann S."/>
            <person name="Bunk B."/>
            <person name="Jeske O."/>
            <person name="Meyerdierks A."/>
            <person name="Storesund J.E."/>
            <person name="Kallscheuer N."/>
            <person name="Luecker S."/>
            <person name="Lage O.M."/>
            <person name="Pohl T."/>
            <person name="Merkel B.J."/>
            <person name="Hornburger P."/>
            <person name="Mueller R.-W."/>
            <person name="Bruemmer F."/>
            <person name="Labrenz M."/>
            <person name="Spormann A.M."/>
            <person name="Op den Camp H."/>
            <person name="Overmann J."/>
            <person name="Amann R."/>
            <person name="Jetten M.S.M."/>
            <person name="Mascher T."/>
            <person name="Medema M.H."/>
            <person name="Devos D.P."/>
            <person name="Kaster A.-K."/>
            <person name="Ovreas L."/>
            <person name="Rohde M."/>
            <person name="Galperin M.Y."/>
            <person name="Jogler C."/>
        </authorList>
    </citation>
    <scope>NUCLEOTIDE SEQUENCE [LARGE SCALE GENOMIC DNA]</scope>
    <source>
        <strain evidence="2 3">Pla85_3_4</strain>
    </source>
</reference>